<reference evidence="1 2" key="1">
    <citation type="submission" date="2016-03" db="EMBL/GenBank/DDBJ databases">
        <authorList>
            <person name="Ploux O."/>
        </authorList>
    </citation>
    <scope>NUCLEOTIDE SEQUENCE [LARGE SCALE GENOMIC DNA]</scope>
    <source>
        <strain evidence="1 2">UAMH 11012</strain>
    </source>
</reference>
<evidence type="ECO:0000313" key="1">
    <source>
        <dbReference type="EMBL" id="CZR52889.1"/>
    </source>
</evidence>
<accession>A0A1L7WJD5</accession>
<gene>
    <name evidence="1" type="ORF">PAC_02766</name>
</gene>
<keyword evidence="2" id="KW-1185">Reference proteome</keyword>
<dbReference type="AlphaFoldDB" id="A0A1L7WJD5"/>
<name>A0A1L7WJD5_9HELO</name>
<sequence length="137" mass="14787">MTALHNPASEIPHNAHRIIARGTTAPARPPSQLHRSHHHLSIVGEVKETLTNKGYIISGGDITGCQTICEGFGPGRYAEGESRRLCRESYPDTSMLRPRNPANQAHTASGTIEASFAGSQNRKYTSPVQQSCVVRAG</sequence>
<protein>
    <submittedName>
        <fullName evidence="1">Uncharacterized protein</fullName>
    </submittedName>
</protein>
<evidence type="ECO:0000313" key="2">
    <source>
        <dbReference type="Proteomes" id="UP000184330"/>
    </source>
</evidence>
<dbReference type="Proteomes" id="UP000184330">
    <property type="component" value="Unassembled WGS sequence"/>
</dbReference>
<dbReference type="EMBL" id="FJOG01000003">
    <property type="protein sequence ID" value="CZR52889.1"/>
    <property type="molecule type" value="Genomic_DNA"/>
</dbReference>
<proteinExistence type="predicted"/>
<organism evidence="1 2">
    <name type="scientific">Phialocephala subalpina</name>
    <dbReference type="NCBI Taxonomy" id="576137"/>
    <lineage>
        <taxon>Eukaryota</taxon>
        <taxon>Fungi</taxon>
        <taxon>Dikarya</taxon>
        <taxon>Ascomycota</taxon>
        <taxon>Pezizomycotina</taxon>
        <taxon>Leotiomycetes</taxon>
        <taxon>Helotiales</taxon>
        <taxon>Mollisiaceae</taxon>
        <taxon>Phialocephala</taxon>
        <taxon>Phialocephala fortinii species complex</taxon>
    </lineage>
</organism>